<dbReference type="Gene3D" id="3.30.160.60">
    <property type="entry name" value="Classic Zinc Finger"/>
    <property type="match status" value="1"/>
</dbReference>
<dbReference type="InterPro" id="IPR007728">
    <property type="entry name" value="Pre-SET_dom"/>
</dbReference>
<feature type="region of interest" description="Disordered" evidence="7">
    <location>
        <begin position="1"/>
        <end position="29"/>
    </location>
</feature>
<keyword evidence="5" id="KW-0949">S-adenosyl-L-methionine</keyword>
<evidence type="ECO:0000256" key="2">
    <source>
        <dbReference type="ARBA" id="ARBA00022454"/>
    </source>
</evidence>
<organism evidence="12 13">
    <name type="scientific">Centaurea solstitialis</name>
    <name type="common">yellow star-thistle</name>
    <dbReference type="NCBI Taxonomy" id="347529"/>
    <lineage>
        <taxon>Eukaryota</taxon>
        <taxon>Viridiplantae</taxon>
        <taxon>Streptophyta</taxon>
        <taxon>Embryophyta</taxon>
        <taxon>Tracheophyta</taxon>
        <taxon>Spermatophyta</taxon>
        <taxon>Magnoliopsida</taxon>
        <taxon>eudicotyledons</taxon>
        <taxon>Gunneridae</taxon>
        <taxon>Pentapetalae</taxon>
        <taxon>asterids</taxon>
        <taxon>campanulids</taxon>
        <taxon>Asterales</taxon>
        <taxon>Asteraceae</taxon>
        <taxon>Carduoideae</taxon>
        <taxon>Cardueae</taxon>
        <taxon>Centaureinae</taxon>
        <taxon>Centaurea</taxon>
    </lineage>
</organism>
<keyword evidence="6" id="KW-0863">Zinc-finger</keyword>
<dbReference type="Pfam" id="PF00856">
    <property type="entry name" value="SET"/>
    <property type="match status" value="1"/>
</dbReference>
<evidence type="ECO:0000259" key="11">
    <source>
        <dbReference type="PROSITE" id="PS50868"/>
    </source>
</evidence>
<keyword evidence="6" id="KW-0479">Metal-binding</keyword>
<evidence type="ECO:0000256" key="7">
    <source>
        <dbReference type="SAM" id="MobiDB-lite"/>
    </source>
</evidence>
<dbReference type="InterPro" id="IPR003616">
    <property type="entry name" value="Post-SET_dom"/>
</dbReference>
<feature type="domain" description="SET" evidence="9">
    <location>
        <begin position="1332"/>
        <end position="1464"/>
    </location>
</feature>
<keyword evidence="2" id="KW-0158">Chromosome</keyword>
<keyword evidence="13" id="KW-1185">Reference proteome</keyword>
<reference evidence="12" key="1">
    <citation type="submission" date="2023-03" db="EMBL/GenBank/DDBJ databases">
        <title>Chromosome-scale reference genome and RAD-based genetic map of yellow starthistle (Centaurea solstitialis) reveal putative structural variation and QTLs associated with invader traits.</title>
        <authorList>
            <person name="Reatini B."/>
            <person name="Cang F.A."/>
            <person name="Jiang Q."/>
            <person name="Mckibben M.T.W."/>
            <person name="Barker M.S."/>
            <person name="Rieseberg L.H."/>
            <person name="Dlugosch K.M."/>
        </authorList>
    </citation>
    <scope>NUCLEOTIDE SEQUENCE</scope>
    <source>
        <strain evidence="12">CAN-66</strain>
        <tissue evidence="12">Leaf</tissue>
    </source>
</reference>
<proteinExistence type="predicted"/>
<dbReference type="SMART" id="SM00355">
    <property type="entry name" value="ZnF_C2H2"/>
    <property type="match status" value="4"/>
</dbReference>
<feature type="compositionally biased region" description="Basic and acidic residues" evidence="7">
    <location>
        <begin position="79"/>
        <end position="95"/>
    </location>
</feature>
<dbReference type="InterPro" id="IPR013087">
    <property type="entry name" value="Znf_C2H2_type"/>
</dbReference>
<dbReference type="GO" id="GO:0042054">
    <property type="term" value="F:histone methyltransferase activity"/>
    <property type="evidence" value="ECO:0007669"/>
    <property type="project" value="InterPro"/>
</dbReference>
<comment type="subcellular location">
    <subcellularLocation>
        <location evidence="1">Chromosome</location>
    </subcellularLocation>
</comment>
<evidence type="ECO:0000259" key="9">
    <source>
        <dbReference type="PROSITE" id="PS50280"/>
    </source>
</evidence>
<dbReference type="GO" id="GO:0005634">
    <property type="term" value="C:nucleus"/>
    <property type="evidence" value="ECO:0007669"/>
    <property type="project" value="InterPro"/>
</dbReference>
<protein>
    <recommendedName>
        <fullName evidence="14">Histone-lysine N-methyltransferase SUVR5</fullName>
    </recommendedName>
</protein>
<evidence type="ECO:0000313" key="13">
    <source>
        <dbReference type="Proteomes" id="UP001172457"/>
    </source>
</evidence>
<evidence type="ECO:0000256" key="4">
    <source>
        <dbReference type="ARBA" id="ARBA00022679"/>
    </source>
</evidence>
<evidence type="ECO:0000313" key="12">
    <source>
        <dbReference type="EMBL" id="KAJ9562248.1"/>
    </source>
</evidence>
<keyword evidence="4" id="KW-0808">Transferase</keyword>
<feature type="region of interest" description="Disordered" evidence="7">
    <location>
        <begin position="58"/>
        <end position="131"/>
    </location>
</feature>
<dbReference type="GO" id="GO:0032259">
    <property type="term" value="P:methylation"/>
    <property type="evidence" value="ECO:0007669"/>
    <property type="project" value="UniProtKB-KW"/>
</dbReference>
<dbReference type="Gene3D" id="2.170.270.10">
    <property type="entry name" value="SET domain"/>
    <property type="match status" value="1"/>
</dbReference>
<evidence type="ECO:0000256" key="5">
    <source>
        <dbReference type="ARBA" id="ARBA00022691"/>
    </source>
</evidence>
<dbReference type="Pfam" id="PF05033">
    <property type="entry name" value="Pre-SET"/>
    <property type="match status" value="1"/>
</dbReference>
<dbReference type="PROSITE" id="PS50867">
    <property type="entry name" value="PRE_SET"/>
    <property type="match status" value="1"/>
</dbReference>
<comment type="caution">
    <text evidence="12">The sequence shown here is derived from an EMBL/GenBank/DDBJ whole genome shotgun (WGS) entry which is preliminary data.</text>
</comment>
<dbReference type="PROSITE" id="PS00028">
    <property type="entry name" value="ZINC_FINGER_C2H2_1"/>
    <property type="match status" value="1"/>
</dbReference>
<evidence type="ECO:0008006" key="14">
    <source>
        <dbReference type="Google" id="ProtNLM"/>
    </source>
</evidence>
<keyword evidence="3" id="KW-0489">Methyltransferase</keyword>
<dbReference type="PANTHER" id="PTHR47325">
    <property type="entry name" value="HISTONE-LYSINE N-METHYLTRANSFERASE SUVR5"/>
    <property type="match status" value="1"/>
</dbReference>
<dbReference type="SMART" id="SM00317">
    <property type="entry name" value="SET"/>
    <property type="match status" value="1"/>
</dbReference>
<dbReference type="Proteomes" id="UP001172457">
    <property type="component" value="Chromosome 2"/>
</dbReference>
<dbReference type="PANTHER" id="PTHR47325:SF1">
    <property type="entry name" value="HISTONE-LYSINE N-METHYLTRANSFERASE SUVR5"/>
    <property type="match status" value="1"/>
</dbReference>
<dbReference type="Pfam" id="PF18868">
    <property type="entry name" value="zf-C2H2_3rep"/>
    <property type="match status" value="1"/>
</dbReference>
<feature type="domain" description="C2H2-type" evidence="8">
    <location>
        <begin position="940"/>
        <end position="968"/>
    </location>
</feature>
<feature type="domain" description="Post-SET" evidence="11">
    <location>
        <begin position="1471"/>
        <end position="1487"/>
    </location>
</feature>
<keyword evidence="6" id="KW-0862">Zinc</keyword>
<gene>
    <name evidence="12" type="ORF">OSB04_007408</name>
</gene>
<dbReference type="SUPFAM" id="SSF82199">
    <property type="entry name" value="SET domain"/>
    <property type="match status" value="1"/>
</dbReference>
<feature type="domain" description="Pre-SET" evidence="10">
    <location>
        <begin position="1253"/>
        <end position="1329"/>
    </location>
</feature>
<dbReference type="InterPro" id="IPR001214">
    <property type="entry name" value="SET_dom"/>
</dbReference>
<dbReference type="PROSITE" id="PS50157">
    <property type="entry name" value="ZINC_FINGER_C2H2_2"/>
    <property type="match status" value="2"/>
</dbReference>
<accession>A0AA38TSE5</accession>
<evidence type="ECO:0000256" key="1">
    <source>
        <dbReference type="ARBA" id="ARBA00004286"/>
    </source>
</evidence>
<evidence type="ECO:0000259" key="8">
    <source>
        <dbReference type="PROSITE" id="PS50157"/>
    </source>
</evidence>
<dbReference type="InterPro" id="IPR046341">
    <property type="entry name" value="SET_dom_sf"/>
</dbReference>
<dbReference type="PROSITE" id="PS50868">
    <property type="entry name" value="POST_SET"/>
    <property type="match status" value="1"/>
</dbReference>
<evidence type="ECO:0000256" key="3">
    <source>
        <dbReference type="ARBA" id="ARBA00022603"/>
    </source>
</evidence>
<dbReference type="InterPro" id="IPR040689">
    <property type="entry name" value="SUVR5_Znf-C2H2_3rpt"/>
</dbReference>
<name>A0AA38TSE5_9ASTR</name>
<dbReference type="PROSITE" id="PS50280">
    <property type="entry name" value="SET"/>
    <property type="match status" value="1"/>
</dbReference>
<dbReference type="GO" id="GO:0005694">
    <property type="term" value="C:chromosome"/>
    <property type="evidence" value="ECO:0007669"/>
    <property type="project" value="UniProtKB-SubCell"/>
</dbReference>
<feature type="domain" description="C2H2-type" evidence="8">
    <location>
        <begin position="843"/>
        <end position="866"/>
    </location>
</feature>
<sequence length="1487" mass="167755">MQVLPCTDVHYAGESNSPNQGSEKGFMYDGGANNVKHELVQDGNTKVDNLVLNMEASDDEQFGDGDWKLGASSPTIEGDDSKREPFHELEVDDQKLSSNSRDSGVDSLDADNVGRELPSGNQECESSRAEPKWLEQDQPMAVWVKHLIGVSFFSALVTKKLKKSQKDLSLQWRGKWQAGIRCARSDWPLSTIRAKPTHDRKQYLVIFFPRKRSYSWADVLLLRPINEFPEPIAYRSHNVGVKVVKDLTVARRFIMQKIAVSMINTIEQLNNEALIETARSVVVWKDFALEASRCKDYSDLGNMLLKLENMILQRFVDSYWRENSLEMWVQRCRNAHSAESIEMLKEELGEAIKWNEVHTLSNEVGSEWKILKPEVMKWFSMSSPSFPGGDTELQSTDGFVNPGLHVSRKRPKLEVRRAEMQTLQLETEGSNQSLPVEIDSRFFNGQTVNSAIGSSRADVSLLGTAENIEYPSSSTTDRWGEIVVEAGNTHETRLKNHETTPGIKNKQCTAFIEAKGRRCVRWANDGDVYCCVHLASRFSANLAKTEVSTPPADAQMCEGTTVLGTKCKHRSLPGTSFCKKHRSNKDTGVISSFPPENKLKRKLEEGFKDVSQANSCKEIVISGHFEAPPPVDMSNGLFQTEELGNEYTGGETVYCIGDGVSCRETPKRHTLYCEKHLPNWLKRARNGKSRIISKEVFIDLLKSCESHEQKLHLHQACELFYKFFKSVLSLRSPVPKEIQLQWVMSEASKDLKTRHFLTKLVFSEKERLIRLWGFNSNTDNNIAQNSFPIDAPVKFLTADSNENDDETIVKCNICSEKVLDDQMLAKHWIDNHKNEARALFKRYVCAICLDSFTENNLLEAHVQERHHVQFVEQCMLYQCIPCSSRFGNPEELWAHVILHHPANFNVQNVVPLRNDSLETPREEARVENANPDNQDGLQRYVCRFCGLKFDLLPDLGRHHQAAHMGSVPAGSRVSKRGGPFYGNKLKPGRLSRPRFKKGLGAAPFKIRNRGAGSVKKHVQAPFREVVEGEFPSSESVSLGRLAEFQCSDVANVLFSKINKTKRHPGNLELLAIAGSACCRISFRASLEKKYGILPERLYLKAAKLCSEHNVLIEWHREGFLCSKGCKPTTDSDRLPPLKSLSDRSFRLINETRPPEDVTGEWVMDESHYIINFNHSRQEAAERGIVLCDDISFGKESVAIACVVDEHLLGSLHGSGDGDNDQTNTSFLPWESFTYVTKPLLDQSLDLGAQSLQLGCGCAHSTCSPKACDHVYLFDNDYEDAKDINGKSMKGRFPYDDKGRIILEEGYLVYECNKNCSCNKDCPNRVLQNGVRVKLEVFKTEDKGWAVRAGEPIDRGTFVCEYIGEVIDENEANKRRNRYVSEGCRFIYEIDARVNDMIRLIEGEASYAIDATKYGNVSRYINHSCSPNLENHQVLIESLDSQLSHIGLYASRDIAAGEELSFDYMYKAPPGKGCECRCGAVNCRGRVL</sequence>
<dbReference type="GO" id="GO:0008270">
    <property type="term" value="F:zinc ion binding"/>
    <property type="evidence" value="ECO:0007669"/>
    <property type="project" value="UniProtKB-KW"/>
</dbReference>
<dbReference type="EMBL" id="JARYMX010000002">
    <property type="protein sequence ID" value="KAJ9562248.1"/>
    <property type="molecule type" value="Genomic_DNA"/>
</dbReference>
<evidence type="ECO:0000259" key="10">
    <source>
        <dbReference type="PROSITE" id="PS50867"/>
    </source>
</evidence>
<dbReference type="SMART" id="SM00468">
    <property type="entry name" value="PreSET"/>
    <property type="match status" value="1"/>
</dbReference>
<evidence type="ECO:0000256" key="6">
    <source>
        <dbReference type="PROSITE-ProRule" id="PRU00042"/>
    </source>
</evidence>